<organism evidence="2 3">
    <name type="scientific">Lysinibacillus irui</name>
    <dbReference type="NCBI Taxonomy" id="2998077"/>
    <lineage>
        <taxon>Bacteria</taxon>
        <taxon>Bacillati</taxon>
        <taxon>Bacillota</taxon>
        <taxon>Bacilli</taxon>
        <taxon>Bacillales</taxon>
        <taxon>Bacillaceae</taxon>
        <taxon>Lysinibacillus</taxon>
    </lineage>
</organism>
<protein>
    <recommendedName>
        <fullName evidence="4">General stress protein 17M-like domain-containing protein</fullName>
    </recommendedName>
</protein>
<name>A0ABU5NSU9_9BACI</name>
<feature type="compositionally biased region" description="Polar residues" evidence="1">
    <location>
        <begin position="140"/>
        <end position="149"/>
    </location>
</feature>
<comment type="caution">
    <text evidence="2">The sequence shown here is derived from an EMBL/GenBank/DDBJ whole genome shotgun (WGS) entry which is preliminary data.</text>
</comment>
<evidence type="ECO:0008006" key="4">
    <source>
        <dbReference type="Google" id="ProtNLM"/>
    </source>
</evidence>
<evidence type="ECO:0000313" key="2">
    <source>
        <dbReference type="EMBL" id="MEA0979138.1"/>
    </source>
</evidence>
<proteinExistence type="predicted"/>
<feature type="region of interest" description="Disordered" evidence="1">
    <location>
        <begin position="123"/>
        <end position="149"/>
    </location>
</feature>
<evidence type="ECO:0000313" key="3">
    <source>
        <dbReference type="Proteomes" id="UP001289615"/>
    </source>
</evidence>
<evidence type="ECO:0000256" key="1">
    <source>
        <dbReference type="SAM" id="MobiDB-lite"/>
    </source>
</evidence>
<dbReference type="EMBL" id="JAXUIA010000022">
    <property type="protein sequence ID" value="MEA0979138.1"/>
    <property type="molecule type" value="Genomic_DNA"/>
</dbReference>
<sequence length="149" mass="16771">MKTATPNNETNTDIQINVLFKKMQKDDKKEVLMFHILSDETKHAADLLRLTGKMTILTISDDEGPYEPIQAEFVNLQRDNKKTVLKFNVATEDVDRVNAIYPAAGTNISLLIQPQQMSIDDLEDEHEGISYEVGSDGTVEVNSSQDQEE</sequence>
<dbReference type="RefSeq" id="WP_322823689.1">
    <property type="nucleotide sequence ID" value="NZ_JAXUHK010000022.1"/>
</dbReference>
<reference evidence="2 3" key="1">
    <citation type="submission" date="2023-12" db="EMBL/GenBank/DDBJ databases">
        <title>Genome comparison identifies genes involved in endophytic behavior of Lysinibacillus irui and provides insights into its role as a plant-growth promoting bacterium.</title>
        <authorList>
            <person name="Hilario S."/>
            <person name="Matos I."/>
            <person name="Goncalves M.F.M."/>
            <person name="Pardo C.A."/>
            <person name="Santos M.J."/>
        </authorList>
    </citation>
    <scope>NUCLEOTIDE SEQUENCE [LARGE SCALE GENOMIC DNA]</scope>
    <source>
        <strain evidence="2 3">B3</strain>
    </source>
</reference>
<gene>
    <name evidence="2" type="ORF">U6C28_22935</name>
</gene>
<dbReference type="Proteomes" id="UP001289615">
    <property type="component" value="Unassembled WGS sequence"/>
</dbReference>
<keyword evidence="3" id="KW-1185">Reference proteome</keyword>
<accession>A0ABU5NSU9</accession>